<dbReference type="PANTHER" id="PTHR24134:SF9">
    <property type="entry name" value="ANKYRIN REPEAT AND SOCS BOX PROTEIN 8"/>
    <property type="match status" value="1"/>
</dbReference>
<name>A0A813HQ09_POLGL</name>
<evidence type="ECO:0000256" key="1">
    <source>
        <dbReference type="ARBA" id="ARBA00022737"/>
    </source>
</evidence>
<dbReference type="OrthoDB" id="194358at2759"/>
<keyword evidence="1" id="KW-0677">Repeat</keyword>
<dbReference type="Gene3D" id="1.25.40.20">
    <property type="entry name" value="Ankyrin repeat-containing domain"/>
    <property type="match status" value="1"/>
</dbReference>
<protein>
    <submittedName>
        <fullName evidence="4">Uncharacterized protein</fullName>
    </submittedName>
</protein>
<dbReference type="Proteomes" id="UP000654075">
    <property type="component" value="Unassembled WGS sequence"/>
</dbReference>
<organism evidence="4 5">
    <name type="scientific">Polarella glacialis</name>
    <name type="common">Dinoflagellate</name>
    <dbReference type="NCBI Taxonomy" id="89957"/>
    <lineage>
        <taxon>Eukaryota</taxon>
        <taxon>Sar</taxon>
        <taxon>Alveolata</taxon>
        <taxon>Dinophyceae</taxon>
        <taxon>Suessiales</taxon>
        <taxon>Suessiaceae</taxon>
        <taxon>Polarella</taxon>
    </lineage>
</organism>
<gene>
    <name evidence="4" type="ORF">PGLA1383_LOCUS54826</name>
</gene>
<accession>A0A813HQ09</accession>
<dbReference type="InterPro" id="IPR002110">
    <property type="entry name" value="Ankyrin_rpt"/>
</dbReference>
<feature type="repeat" description="ANK" evidence="3">
    <location>
        <begin position="52"/>
        <end position="84"/>
    </location>
</feature>
<dbReference type="PROSITE" id="PS50297">
    <property type="entry name" value="ANK_REP_REGION"/>
    <property type="match status" value="2"/>
</dbReference>
<feature type="repeat" description="ANK" evidence="3">
    <location>
        <begin position="18"/>
        <end position="50"/>
    </location>
</feature>
<keyword evidence="5" id="KW-1185">Reference proteome</keyword>
<evidence type="ECO:0000256" key="2">
    <source>
        <dbReference type="ARBA" id="ARBA00023043"/>
    </source>
</evidence>
<proteinExistence type="predicted"/>
<dbReference type="SMART" id="SM00248">
    <property type="entry name" value="ANK"/>
    <property type="match status" value="2"/>
</dbReference>
<dbReference type="Pfam" id="PF12796">
    <property type="entry name" value="Ank_2"/>
    <property type="match status" value="1"/>
</dbReference>
<evidence type="ECO:0000256" key="3">
    <source>
        <dbReference type="PROSITE-ProRule" id="PRU00023"/>
    </source>
</evidence>
<sequence length="125" mass="13821">MQDMLRQGADPNIQESSSGWTPLMFAAAAGKPGCVKMLLEHGADADLVARPHDWTALTVAILSNNFEIVDLLLDAGANVSVLRRRHPDLAELYRAAQEQHRASREALTCPVKTCPVWVSDYRDYC</sequence>
<dbReference type="PROSITE" id="PS50088">
    <property type="entry name" value="ANK_REPEAT"/>
    <property type="match status" value="2"/>
</dbReference>
<evidence type="ECO:0000313" key="5">
    <source>
        <dbReference type="Proteomes" id="UP000654075"/>
    </source>
</evidence>
<dbReference type="EMBL" id="CAJNNV010032391">
    <property type="protein sequence ID" value="CAE8639836.1"/>
    <property type="molecule type" value="Genomic_DNA"/>
</dbReference>
<dbReference type="SUPFAM" id="SSF48403">
    <property type="entry name" value="Ankyrin repeat"/>
    <property type="match status" value="1"/>
</dbReference>
<dbReference type="InterPro" id="IPR036770">
    <property type="entry name" value="Ankyrin_rpt-contain_sf"/>
</dbReference>
<keyword evidence="2 3" id="KW-0040">ANK repeat</keyword>
<reference evidence="4" key="1">
    <citation type="submission" date="2021-02" db="EMBL/GenBank/DDBJ databases">
        <authorList>
            <person name="Dougan E. K."/>
            <person name="Rhodes N."/>
            <person name="Thang M."/>
            <person name="Chan C."/>
        </authorList>
    </citation>
    <scope>NUCLEOTIDE SEQUENCE</scope>
</reference>
<dbReference type="PANTHER" id="PTHR24134">
    <property type="entry name" value="ANKYRIN REPEAT-CONTAINING PROTEIN DDB_G0279043"/>
    <property type="match status" value="1"/>
</dbReference>
<comment type="caution">
    <text evidence="4">The sequence shown here is derived from an EMBL/GenBank/DDBJ whole genome shotgun (WGS) entry which is preliminary data.</text>
</comment>
<dbReference type="AlphaFoldDB" id="A0A813HQ09"/>
<evidence type="ECO:0000313" key="4">
    <source>
        <dbReference type="EMBL" id="CAE8639836.1"/>
    </source>
</evidence>